<dbReference type="InterPro" id="IPR036690">
    <property type="entry name" value="Fdx_antiC-bd_sf"/>
</dbReference>
<evidence type="ECO:0000259" key="17">
    <source>
        <dbReference type="PROSITE" id="PS50886"/>
    </source>
</evidence>
<evidence type="ECO:0000259" key="19">
    <source>
        <dbReference type="PROSITE" id="PS51483"/>
    </source>
</evidence>
<feature type="domain" description="TRNA-binding" evidence="17">
    <location>
        <begin position="39"/>
        <end position="148"/>
    </location>
</feature>
<name>A0A4R2I853_9GAMM</name>
<evidence type="ECO:0000256" key="7">
    <source>
        <dbReference type="ARBA" id="ARBA00022723"/>
    </source>
</evidence>
<dbReference type="FunFam" id="3.30.56.10:FF:000002">
    <property type="entry name" value="Phenylalanine--tRNA ligase beta subunit"/>
    <property type="match status" value="1"/>
</dbReference>
<dbReference type="InterPro" id="IPR005147">
    <property type="entry name" value="tRNA_synthase_B5-dom"/>
</dbReference>
<dbReference type="PANTHER" id="PTHR10947">
    <property type="entry name" value="PHENYLALANYL-TRNA SYNTHETASE BETA CHAIN AND LEUCINE-RICH REPEAT-CONTAINING PROTEIN 47"/>
    <property type="match status" value="1"/>
</dbReference>
<dbReference type="SUPFAM" id="SSF54991">
    <property type="entry name" value="Anticodon-binding domain of PheRS"/>
    <property type="match status" value="1"/>
</dbReference>
<dbReference type="InterPro" id="IPR005121">
    <property type="entry name" value="Fdx_antiC-bd"/>
</dbReference>
<organism evidence="20 21">
    <name type="scientific">Dokdonella fugitiva</name>
    <dbReference type="NCBI Taxonomy" id="328517"/>
    <lineage>
        <taxon>Bacteria</taxon>
        <taxon>Pseudomonadati</taxon>
        <taxon>Pseudomonadota</taxon>
        <taxon>Gammaproteobacteria</taxon>
        <taxon>Lysobacterales</taxon>
        <taxon>Rhodanobacteraceae</taxon>
        <taxon>Dokdonella</taxon>
    </lineage>
</organism>
<dbReference type="SUPFAM" id="SSF56037">
    <property type="entry name" value="PheT/TilS domain"/>
    <property type="match status" value="1"/>
</dbReference>
<dbReference type="OrthoDB" id="9805455at2"/>
<dbReference type="InterPro" id="IPR004532">
    <property type="entry name" value="Phe-tRNA-ligase_IIc_bsu_bact"/>
</dbReference>
<evidence type="ECO:0000256" key="1">
    <source>
        <dbReference type="ARBA" id="ARBA00004496"/>
    </source>
</evidence>
<comment type="caution">
    <text evidence="20">The sequence shown here is derived from an EMBL/GenBank/DDBJ whole genome shotgun (WGS) entry which is preliminary data.</text>
</comment>
<keyword evidence="21" id="KW-1185">Reference proteome</keyword>
<evidence type="ECO:0000256" key="10">
    <source>
        <dbReference type="ARBA" id="ARBA00022842"/>
    </source>
</evidence>
<dbReference type="Pfam" id="PF01588">
    <property type="entry name" value="tRNA_bind"/>
    <property type="match status" value="1"/>
</dbReference>
<evidence type="ECO:0000313" key="20">
    <source>
        <dbReference type="EMBL" id="TCO38745.1"/>
    </source>
</evidence>
<keyword evidence="4 15" id="KW-0963">Cytoplasm</keyword>
<comment type="catalytic activity">
    <reaction evidence="14 15">
        <text>tRNA(Phe) + L-phenylalanine + ATP = L-phenylalanyl-tRNA(Phe) + AMP + diphosphate + H(+)</text>
        <dbReference type="Rhea" id="RHEA:19413"/>
        <dbReference type="Rhea" id="RHEA-COMP:9668"/>
        <dbReference type="Rhea" id="RHEA-COMP:9699"/>
        <dbReference type="ChEBI" id="CHEBI:15378"/>
        <dbReference type="ChEBI" id="CHEBI:30616"/>
        <dbReference type="ChEBI" id="CHEBI:33019"/>
        <dbReference type="ChEBI" id="CHEBI:58095"/>
        <dbReference type="ChEBI" id="CHEBI:78442"/>
        <dbReference type="ChEBI" id="CHEBI:78531"/>
        <dbReference type="ChEBI" id="CHEBI:456215"/>
        <dbReference type="EC" id="6.1.1.20"/>
    </reaction>
</comment>
<dbReference type="AlphaFoldDB" id="A0A4R2I853"/>
<feature type="binding site" evidence="15">
    <location>
        <position position="463"/>
    </location>
    <ligand>
        <name>Mg(2+)</name>
        <dbReference type="ChEBI" id="CHEBI:18420"/>
        <note>shared with alpha subunit</note>
    </ligand>
</feature>
<dbReference type="SUPFAM" id="SSF46955">
    <property type="entry name" value="Putative DNA-binding domain"/>
    <property type="match status" value="1"/>
</dbReference>
<dbReference type="Pfam" id="PF17759">
    <property type="entry name" value="tRNA_synthFbeta"/>
    <property type="match status" value="1"/>
</dbReference>
<dbReference type="Pfam" id="PF03483">
    <property type="entry name" value="B3_4"/>
    <property type="match status" value="1"/>
</dbReference>
<dbReference type="Gene3D" id="3.30.930.10">
    <property type="entry name" value="Bira Bifunctional Protein, Domain 2"/>
    <property type="match status" value="1"/>
</dbReference>
<feature type="domain" description="B5" evidence="19">
    <location>
        <begin position="401"/>
        <end position="476"/>
    </location>
</feature>
<dbReference type="InterPro" id="IPR045864">
    <property type="entry name" value="aa-tRNA-synth_II/BPL/LPL"/>
</dbReference>
<dbReference type="GO" id="GO:0006432">
    <property type="term" value="P:phenylalanyl-tRNA aminoacylation"/>
    <property type="evidence" value="ECO:0007669"/>
    <property type="project" value="UniProtKB-UniRule"/>
</dbReference>
<evidence type="ECO:0000256" key="4">
    <source>
        <dbReference type="ARBA" id="ARBA00022490"/>
    </source>
</evidence>
<dbReference type="SUPFAM" id="SSF55681">
    <property type="entry name" value="Class II aaRS and biotin synthetases"/>
    <property type="match status" value="1"/>
</dbReference>
<feature type="domain" description="FDX-ACB" evidence="18">
    <location>
        <begin position="701"/>
        <end position="794"/>
    </location>
</feature>
<evidence type="ECO:0000256" key="15">
    <source>
        <dbReference type="HAMAP-Rule" id="MF_00283"/>
    </source>
</evidence>
<dbReference type="Gene3D" id="3.50.40.10">
    <property type="entry name" value="Phenylalanyl-trna Synthetase, Chain B, domain 3"/>
    <property type="match status" value="1"/>
</dbReference>
<keyword evidence="5 16" id="KW-0820">tRNA-binding</keyword>
<dbReference type="PROSITE" id="PS50886">
    <property type="entry name" value="TRBD"/>
    <property type="match status" value="1"/>
</dbReference>
<dbReference type="PROSITE" id="PS51447">
    <property type="entry name" value="FDX_ACB"/>
    <property type="match status" value="1"/>
</dbReference>
<keyword evidence="9 15" id="KW-0067">ATP-binding</keyword>
<dbReference type="InterPro" id="IPR002547">
    <property type="entry name" value="tRNA-bd_dom"/>
</dbReference>
<evidence type="ECO:0000256" key="5">
    <source>
        <dbReference type="ARBA" id="ARBA00022555"/>
    </source>
</evidence>
<sequence>MKFSENWLRELVDIPVDRDALMHRLTMAGLEVEGVEALGGTLAGVVVGEIVACTPHPNADKLRVCEVAAGGSAPLVIVCGAPNARTGLKAPLATIGTTMPNGMEIKRAALRGVESNGMLCSAKELGIDADASGLMELPAGAPVGTPLAQYLGLPDASIEIKLTPNRPDCLSVLGLARDASALFGSALHEPAGAPVAAVVDRTRAATLDAGVDCPRYCGRLIEGIDASAKTPLWMAERLRRSGVRPVSALVDVTQYVMLELGQPMHAYDDTKLDGPISVRRARAGERVKLLDGSEPALDDAFLVIADRTGLHGLAGIMGGHDSRVTDATTTVFLEAAHFAPGAIMGRARRLGLHTDASHRFERGVDPELPRRAIERATALILEIAGGRPGPVTETVIAADLPARAPVALRRTRLARLLGIDIADTEVERILRALGMQVEATAEGWRATPPSHRFDIQIEEDLIEEVVRVHGYERVPTRAPRGELLGPSLPETRLEASRLRAQLVARDYAEAICYAFVPHELLRTWQLDEGAVALANPLSADLGVMRTSLLPGLVTALAANRRRQQPRVRLFEFGRVFSGGTAADPTPVEHDRIAGVACGRAVAENWASEARAVDFFDVKGDAESLFALTNAAGAFSFTPGGPAWLHPGQAAEVRRDGAVVGWIGALHPDLLARLDLDEDVFAFEFDVAAVSQRALPRAEAVSRYPSVRRDLSFELPEAVPYAAVEAAIRDAVGETLTQVVLFDRYAGPNLGHDVKSLAIGLILQDRSRTLTDQDADRCTALAVAALESVCKAKLRG</sequence>
<comment type="subunit">
    <text evidence="3 15">Tetramer of two alpha and two beta subunits.</text>
</comment>
<feature type="binding site" evidence="15">
    <location>
        <position position="454"/>
    </location>
    <ligand>
        <name>Mg(2+)</name>
        <dbReference type="ChEBI" id="CHEBI:18420"/>
        <note>shared with alpha subunit</note>
    </ligand>
</feature>
<dbReference type="SUPFAM" id="SSF50249">
    <property type="entry name" value="Nucleic acid-binding proteins"/>
    <property type="match status" value="1"/>
</dbReference>
<evidence type="ECO:0000256" key="8">
    <source>
        <dbReference type="ARBA" id="ARBA00022741"/>
    </source>
</evidence>
<dbReference type="Pfam" id="PF03484">
    <property type="entry name" value="B5"/>
    <property type="match status" value="1"/>
</dbReference>
<evidence type="ECO:0000259" key="18">
    <source>
        <dbReference type="PROSITE" id="PS51447"/>
    </source>
</evidence>
<feature type="binding site" evidence="15">
    <location>
        <position position="460"/>
    </location>
    <ligand>
        <name>Mg(2+)</name>
        <dbReference type="ChEBI" id="CHEBI:18420"/>
        <note>shared with alpha subunit</note>
    </ligand>
</feature>
<accession>A0A4R2I853</accession>
<evidence type="ECO:0000256" key="2">
    <source>
        <dbReference type="ARBA" id="ARBA00008653"/>
    </source>
</evidence>
<dbReference type="CDD" id="cd00769">
    <property type="entry name" value="PheRS_beta_core"/>
    <property type="match status" value="1"/>
</dbReference>
<comment type="subcellular location">
    <subcellularLocation>
        <location evidence="1 15">Cytoplasm</location>
    </subcellularLocation>
</comment>
<dbReference type="GO" id="GO:0004826">
    <property type="term" value="F:phenylalanine-tRNA ligase activity"/>
    <property type="evidence" value="ECO:0007669"/>
    <property type="project" value="UniProtKB-UniRule"/>
</dbReference>
<dbReference type="GO" id="GO:0009328">
    <property type="term" value="C:phenylalanine-tRNA ligase complex"/>
    <property type="evidence" value="ECO:0007669"/>
    <property type="project" value="TreeGrafter"/>
</dbReference>
<dbReference type="InterPro" id="IPR033714">
    <property type="entry name" value="tRNA_bind_bactPheRS"/>
</dbReference>
<dbReference type="Pfam" id="PF03147">
    <property type="entry name" value="FDX-ACB"/>
    <property type="match status" value="1"/>
</dbReference>
<dbReference type="EC" id="6.1.1.20" evidence="15"/>
<dbReference type="PROSITE" id="PS51483">
    <property type="entry name" value="B5"/>
    <property type="match status" value="1"/>
</dbReference>
<dbReference type="Gene3D" id="3.30.70.380">
    <property type="entry name" value="Ferrodoxin-fold anticodon-binding domain"/>
    <property type="match status" value="1"/>
</dbReference>
<keyword evidence="12 15" id="KW-0648">Protein biosynthesis</keyword>
<dbReference type="FunFam" id="3.30.930.10:FF:000022">
    <property type="entry name" value="Phenylalanine--tRNA ligase beta subunit"/>
    <property type="match status" value="1"/>
</dbReference>
<dbReference type="Gene3D" id="3.30.56.10">
    <property type="match status" value="2"/>
</dbReference>
<keyword evidence="6 15" id="KW-0436">Ligase</keyword>
<dbReference type="HAMAP" id="MF_00283">
    <property type="entry name" value="Phe_tRNA_synth_beta1"/>
    <property type="match status" value="1"/>
</dbReference>
<dbReference type="CDD" id="cd02796">
    <property type="entry name" value="tRNA_bind_bactPheRS"/>
    <property type="match status" value="1"/>
</dbReference>
<dbReference type="NCBIfam" id="TIGR00472">
    <property type="entry name" value="pheT_bact"/>
    <property type="match status" value="1"/>
</dbReference>
<dbReference type="SMART" id="SM00874">
    <property type="entry name" value="B5"/>
    <property type="match status" value="1"/>
</dbReference>
<keyword evidence="7 15" id="KW-0479">Metal-binding</keyword>
<dbReference type="Proteomes" id="UP000294862">
    <property type="component" value="Unassembled WGS sequence"/>
</dbReference>
<dbReference type="GO" id="GO:0005524">
    <property type="term" value="F:ATP binding"/>
    <property type="evidence" value="ECO:0007669"/>
    <property type="project" value="UniProtKB-UniRule"/>
</dbReference>
<evidence type="ECO:0000256" key="9">
    <source>
        <dbReference type="ARBA" id="ARBA00022840"/>
    </source>
</evidence>
<evidence type="ECO:0000256" key="6">
    <source>
        <dbReference type="ARBA" id="ARBA00022598"/>
    </source>
</evidence>
<dbReference type="GO" id="GO:0000049">
    <property type="term" value="F:tRNA binding"/>
    <property type="evidence" value="ECO:0007669"/>
    <property type="project" value="UniProtKB-UniRule"/>
</dbReference>
<dbReference type="PANTHER" id="PTHR10947:SF0">
    <property type="entry name" value="PHENYLALANINE--TRNA LIGASE BETA SUBUNIT"/>
    <property type="match status" value="1"/>
</dbReference>
<dbReference type="SMART" id="SM00896">
    <property type="entry name" value="FDX-ACB"/>
    <property type="match status" value="1"/>
</dbReference>
<dbReference type="FunFam" id="2.40.50.140:FF:000045">
    <property type="entry name" value="Phenylalanine--tRNA ligase beta subunit"/>
    <property type="match status" value="1"/>
</dbReference>
<evidence type="ECO:0000313" key="21">
    <source>
        <dbReference type="Proteomes" id="UP000294862"/>
    </source>
</evidence>
<keyword evidence="11 16" id="KW-0694">RNA-binding</keyword>
<evidence type="ECO:0000256" key="11">
    <source>
        <dbReference type="ARBA" id="ARBA00022884"/>
    </source>
</evidence>
<dbReference type="InterPro" id="IPR041616">
    <property type="entry name" value="PheRS_beta_core"/>
</dbReference>
<evidence type="ECO:0000256" key="13">
    <source>
        <dbReference type="ARBA" id="ARBA00023146"/>
    </source>
</evidence>
<feature type="binding site" evidence="15">
    <location>
        <position position="464"/>
    </location>
    <ligand>
        <name>Mg(2+)</name>
        <dbReference type="ChEBI" id="CHEBI:18420"/>
        <note>shared with alpha subunit</note>
    </ligand>
</feature>
<dbReference type="InterPro" id="IPR005146">
    <property type="entry name" value="B3/B4_tRNA-bd"/>
</dbReference>
<evidence type="ECO:0000256" key="14">
    <source>
        <dbReference type="ARBA" id="ARBA00049255"/>
    </source>
</evidence>
<dbReference type="RefSeq" id="WP_131998832.1">
    <property type="nucleotide sequence ID" value="NZ_SLWQ01000007.1"/>
</dbReference>
<dbReference type="InterPro" id="IPR020825">
    <property type="entry name" value="Phe-tRNA_synthase-like_B3/B4"/>
</dbReference>
<keyword evidence="8 15" id="KW-0547">Nucleotide-binding</keyword>
<dbReference type="Gene3D" id="2.40.50.140">
    <property type="entry name" value="Nucleic acid-binding proteins"/>
    <property type="match status" value="1"/>
</dbReference>
<dbReference type="GO" id="GO:0000287">
    <property type="term" value="F:magnesium ion binding"/>
    <property type="evidence" value="ECO:0007669"/>
    <property type="project" value="UniProtKB-UniRule"/>
</dbReference>
<reference evidence="20 21" key="1">
    <citation type="journal article" date="2015" name="Stand. Genomic Sci.">
        <title>Genomic Encyclopedia of Bacterial and Archaeal Type Strains, Phase III: the genomes of soil and plant-associated and newly described type strains.</title>
        <authorList>
            <person name="Whitman W.B."/>
            <person name="Woyke T."/>
            <person name="Klenk H.P."/>
            <person name="Zhou Y."/>
            <person name="Lilburn T.G."/>
            <person name="Beck B.J."/>
            <person name="De Vos P."/>
            <person name="Vandamme P."/>
            <person name="Eisen J.A."/>
            <person name="Garrity G."/>
            <person name="Hugenholtz P."/>
            <person name="Kyrpides N.C."/>
        </authorList>
    </citation>
    <scope>NUCLEOTIDE SEQUENCE [LARGE SCALE GENOMIC DNA]</scope>
    <source>
        <strain evidence="20 21">A3</strain>
    </source>
</reference>
<evidence type="ECO:0000256" key="3">
    <source>
        <dbReference type="ARBA" id="ARBA00011209"/>
    </source>
</evidence>
<comment type="cofactor">
    <cofactor evidence="15">
        <name>Mg(2+)</name>
        <dbReference type="ChEBI" id="CHEBI:18420"/>
    </cofactor>
    <text evidence="15">Binds 2 magnesium ions per tetramer.</text>
</comment>
<dbReference type="InterPro" id="IPR009061">
    <property type="entry name" value="DNA-bd_dom_put_sf"/>
</dbReference>
<dbReference type="SMART" id="SM00873">
    <property type="entry name" value="B3_4"/>
    <property type="match status" value="1"/>
</dbReference>
<keyword evidence="10 15" id="KW-0460">Magnesium</keyword>
<evidence type="ECO:0000256" key="12">
    <source>
        <dbReference type="ARBA" id="ARBA00022917"/>
    </source>
</evidence>
<dbReference type="InterPro" id="IPR045060">
    <property type="entry name" value="Phe-tRNA-ligase_IIc_bsu"/>
</dbReference>
<keyword evidence="13 15" id="KW-0030">Aminoacyl-tRNA synthetase</keyword>
<dbReference type="FunFam" id="3.50.40.10:FF:000001">
    <property type="entry name" value="Phenylalanine--tRNA ligase beta subunit"/>
    <property type="match status" value="1"/>
</dbReference>
<proteinExistence type="inferred from homology"/>
<protein>
    <recommendedName>
        <fullName evidence="15">Phenylalanine--tRNA ligase beta subunit</fullName>
        <ecNumber evidence="15">6.1.1.20</ecNumber>
    </recommendedName>
    <alternativeName>
        <fullName evidence="15">Phenylalanyl-tRNA synthetase beta subunit</fullName>
        <shortName evidence="15">PheRS</shortName>
    </alternativeName>
</protein>
<gene>
    <name evidence="15" type="primary">pheT</name>
    <name evidence="20" type="ORF">EV148_10730</name>
</gene>
<dbReference type="EMBL" id="SLWQ01000007">
    <property type="protein sequence ID" value="TCO38745.1"/>
    <property type="molecule type" value="Genomic_DNA"/>
</dbReference>
<dbReference type="InterPro" id="IPR012340">
    <property type="entry name" value="NA-bd_OB-fold"/>
</dbReference>
<evidence type="ECO:0000256" key="16">
    <source>
        <dbReference type="PROSITE-ProRule" id="PRU00209"/>
    </source>
</evidence>
<comment type="similarity">
    <text evidence="2 15">Belongs to the phenylalanyl-tRNA synthetase beta subunit family. Type 1 subfamily.</text>
</comment>
<dbReference type="NCBIfam" id="NF045760">
    <property type="entry name" value="YtpR"/>
    <property type="match status" value="1"/>
</dbReference>